<dbReference type="Proteomes" id="UP000275777">
    <property type="component" value="Chromosome"/>
</dbReference>
<proteinExistence type="predicted"/>
<name>A0A447TAV3_CHRVL</name>
<evidence type="ECO:0000313" key="2">
    <source>
        <dbReference type="Proteomes" id="UP000275777"/>
    </source>
</evidence>
<sequence length="51" mass="5530">MSQMQSTQDMLKQLQSQGAMLRELQGVALGAQVGKPVLLQTDRIRSDGQAS</sequence>
<evidence type="ECO:0000313" key="1">
    <source>
        <dbReference type="EMBL" id="VEB41980.1"/>
    </source>
</evidence>
<dbReference type="EMBL" id="LR134182">
    <property type="protein sequence ID" value="VEB41980.1"/>
    <property type="molecule type" value="Genomic_DNA"/>
</dbReference>
<dbReference type="AlphaFoldDB" id="A0A447TAV3"/>
<reference evidence="1 2" key="1">
    <citation type="submission" date="2018-12" db="EMBL/GenBank/DDBJ databases">
        <authorList>
            <consortium name="Pathogen Informatics"/>
        </authorList>
    </citation>
    <scope>NUCLEOTIDE SEQUENCE [LARGE SCALE GENOMIC DNA]</scope>
    <source>
        <strain evidence="1 2">NCTC9695</strain>
    </source>
</reference>
<accession>A0A447TAV3</accession>
<organism evidence="1 2">
    <name type="scientific">Chromobacterium violaceum</name>
    <dbReference type="NCBI Taxonomy" id="536"/>
    <lineage>
        <taxon>Bacteria</taxon>
        <taxon>Pseudomonadati</taxon>
        <taxon>Pseudomonadota</taxon>
        <taxon>Betaproteobacteria</taxon>
        <taxon>Neisseriales</taxon>
        <taxon>Chromobacteriaceae</taxon>
        <taxon>Chromobacterium</taxon>
    </lineage>
</organism>
<protein>
    <submittedName>
        <fullName evidence="1">Uncharacterized protein</fullName>
    </submittedName>
</protein>
<gene>
    <name evidence="1" type="ORF">NCTC9695_02422</name>
</gene>